<dbReference type="CDD" id="cd09034">
    <property type="entry name" value="BRO1_Alix_like"/>
    <property type="match status" value="1"/>
</dbReference>
<feature type="domain" description="BRO1" evidence="3">
    <location>
        <begin position="25"/>
        <end position="404"/>
    </location>
</feature>
<evidence type="ECO:0000313" key="5">
    <source>
        <dbReference type="Proteomes" id="UP001345219"/>
    </source>
</evidence>
<dbReference type="EMBL" id="JAXIOK010000023">
    <property type="protein sequence ID" value="KAK4742881.1"/>
    <property type="molecule type" value="Genomic_DNA"/>
</dbReference>
<evidence type="ECO:0000313" key="4">
    <source>
        <dbReference type="EMBL" id="KAK4742881.1"/>
    </source>
</evidence>
<organism evidence="4 5">
    <name type="scientific">Trapa incisa</name>
    <dbReference type="NCBI Taxonomy" id="236973"/>
    <lineage>
        <taxon>Eukaryota</taxon>
        <taxon>Viridiplantae</taxon>
        <taxon>Streptophyta</taxon>
        <taxon>Embryophyta</taxon>
        <taxon>Tracheophyta</taxon>
        <taxon>Spermatophyta</taxon>
        <taxon>Magnoliopsida</taxon>
        <taxon>eudicotyledons</taxon>
        <taxon>Gunneridae</taxon>
        <taxon>Pentapetalae</taxon>
        <taxon>rosids</taxon>
        <taxon>malvids</taxon>
        <taxon>Myrtales</taxon>
        <taxon>Lythraceae</taxon>
        <taxon>Trapa</taxon>
    </lineage>
</organism>
<dbReference type="InterPro" id="IPR004328">
    <property type="entry name" value="BRO1_dom"/>
</dbReference>
<sequence length="404" mass="45286">MGCSASKSKDPRSNRNRPTNIGDVSVYVPGIRIPKTVDFLESLGTSLPMKIIECLSAMRTHIVVMAGQEDSMMTRTRRKNATQHGGSIRVDLQKALENYLPVFLGLPRDGSHLHHKVQFCWTNQEDEAEETTISNAWYEVLSVLHLMAILLLSQANYMLLPRRSAHDYPPKVSDQNKRASIDIFLKAAGYLDCSVRQVLPQLPVEVRFAKKHTGNLKSVVAFYQVLQRNVAYPHFRQQLPVDLSEGVLRALCSQALGQAAEIQLGMAIDSSKATLAVKRRLACEIIKYWQQARDNLVNLPSTNGWGEKHHLFVKWKHLEAKAAAYYYHGMILDEVNTEKSHGLASASLQAAEEYLKESKKVMEVFHTTPPSSSSPPLWGTMKYLSEKIPKDASSKGHRVCTHAA</sequence>
<comment type="caution">
    <text evidence="4">The sequence shown here is derived from an EMBL/GenBank/DDBJ whole genome shotgun (WGS) entry which is preliminary data.</text>
</comment>
<gene>
    <name evidence="4" type="ORF">SAY87_000882</name>
</gene>
<dbReference type="Pfam" id="PF03097">
    <property type="entry name" value="BRO1"/>
    <property type="match status" value="1"/>
</dbReference>
<name>A0AAN7JA40_9MYRT</name>
<comment type="similarity">
    <text evidence="1">Belongs to the BROX family.</text>
</comment>
<dbReference type="PANTHER" id="PTHR23032:SF13">
    <property type="entry name" value="BRO1 DOMAIN-CONTAINING PROTEIN BROX"/>
    <property type="match status" value="1"/>
</dbReference>
<feature type="region of interest" description="Disordered" evidence="2">
    <location>
        <begin position="1"/>
        <end position="21"/>
    </location>
</feature>
<dbReference type="SMART" id="SM01041">
    <property type="entry name" value="BRO1"/>
    <property type="match status" value="1"/>
</dbReference>
<evidence type="ECO:0000259" key="3">
    <source>
        <dbReference type="PROSITE" id="PS51180"/>
    </source>
</evidence>
<keyword evidence="5" id="KW-1185">Reference proteome</keyword>
<dbReference type="Gene3D" id="1.25.40.280">
    <property type="entry name" value="alix/aip1 like domains"/>
    <property type="match status" value="1"/>
</dbReference>
<accession>A0AAN7JA40</accession>
<reference evidence="4 5" key="1">
    <citation type="journal article" date="2023" name="Hortic Res">
        <title>Pangenome of water caltrop reveals structural variations and asymmetric subgenome divergence after allopolyploidization.</title>
        <authorList>
            <person name="Zhang X."/>
            <person name="Chen Y."/>
            <person name="Wang L."/>
            <person name="Yuan Y."/>
            <person name="Fang M."/>
            <person name="Shi L."/>
            <person name="Lu R."/>
            <person name="Comes H.P."/>
            <person name="Ma Y."/>
            <person name="Chen Y."/>
            <person name="Huang G."/>
            <person name="Zhou Y."/>
            <person name="Zheng Z."/>
            <person name="Qiu Y."/>
        </authorList>
    </citation>
    <scope>NUCLEOTIDE SEQUENCE [LARGE SCALE GENOMIC DNA]</scope>
    <source>
        <tissue evidence="4">Roots</tissue>
    </source>
</reference>
<protein>
    <recommendedName>
        <fullName evidence="3">BRO1 domain-containing protein</fullName>
    </recommendedName>
</protein>
<dbReference type="InterPro" id="IPR038499">
    <property type="entry name" value="BRO1_sf"/>
</dbReference>
<evidence type="ECO:0000256" key="2">
    <source>
        <dbReference type="SAM" id="MobiDB-lite"/>
    </source>
</evidence>
<dbReference type="PANTHER" id="PTHR23032">
    <property type="entry name" value="BRO1 DOMAIN-CONTAINING PROTEIN BROX"/>
    <property type="match status" value="1"/>
</dbReference>
<evidence type="ECO:0000256" key="1">
    <source>
        <dbReference type="ARBA" id="ARBA00008901"/>
    </source>
</evidence>
<proteinExistence type="inferred from homology"/>
<dbReference type="PROSITE" id="PS51180">
    <property type="entry name" value="BRO1"/>
    <property type="match status" value="1"/>
</dbReference>
<dbReference type="Proteomes" id="UP001345219">
    <property type="component" value="Chromosome 1"/>
</dbReference>
<dbReference type="AlphaFoldDB" id="A0AAN7JA40"/>
<dbReference type="InterPro" id="IPR038898">
    <property type="entry name" value="BROX"/>
</dbReference>